<dbReference type="EMBL" id="PSZD01000014">
    <property type="protein sequence ID" value="PPJ25863.1"/>
    <property type="molecule type" value="Genomic_DNA"/>
</dbReference>
<dbReference type="InterPro" id="IPR008254">
    <property type="entry name" value="Flavodoxin/NO_synth"/>
</dbReference>
<protein>
    <submittedName>
        <fullName evidence="2">Flavodoxin</fullName>
    </submittedName>
</protein>
<keyword evidence="3" id="KW-1185">Reference proteome</keyword>
<comment type="caution">
    <text evidence="2">The sequence shown here is derived from an EMBL/GenBank/DDBJ whole genome shotgun (WGS) entry which is preliminary data.</text>
</comment>
<dbReference type="GO" id="GO:0010181">
    <property type="term" value="F:FMN binding"/>
    <property type="evidence" value="ECO:0007669"/>
    <property type="project" value="InterPro"/>
</dbReference>
<gene>
    <name evidence="2" type="ORF">C5F51_21360</name>
</gene>
<dbReference type="Pfam" id="PF12724">
    <property type="entry name" value="Flavodoxin_5"/>
    <property type="match status" value="1"/>
</dbReference>
<reference evidence="2 3" key="1">
    <citation type="submission" date="2018-02" db="EMBL/GenBank/DDBJ databases">
        <title>8 Nocardia nova and 1 Nocardia cyriacigeorgica strain used for evolution to TMP-SMX.</title>
        <authorList>
            <person name="Mehta H."/>
            <person name="Weng J."/>
            <person name="Shamoo Y."/>
        </authorList>
    </citation>
    <scope>NUCLEOTIDE SEQUENCE [LARGE SCALE GENOMIC DNA]</scope>
    <source>
        <strain evidence="2 3">BAA2227</strain>
    </source>
</reference>
<dbReference type="InterPro" id="IPR029039">
    <property type="entry name" value="Flavoprotein-like_sf"/>
</dbReference>
<organism evidence="2 3">
    <name type="scientific">Nocardia nova</name>
    <dbReference type="NCBI Taxonomy" id="37330"/>
    <lineage>
        <taxon>Bacteria</taxon>
        <taxon>Bacillati</taxon>
        <taxon>Actinomycetota</taxon>
        <taxon>Actinomycetes</taxon>
        <taxon>Mycobacteriales</taxon>
        <taxon>Nocardiaceae</taxon>
        <taxon>Nocardia</taxon>
    </lineage>
</organism>
<dbReference type="PROSITE" id="PS50902">
    <property type="entry name" value="FLAVODOXIN_LIKE"/>
    <property type="match status" value="1"/>
</dbReference>
<dbReference type="RefSeq" id="WP_063016147.1">
    <property type="nucleotide sequence ID" value="NZ_JADLQW010000018.1"/>
</dbReference>
<dbReference type="SUPFAM" id="SSF52218">
    <property type="entry name" value="Flavoproteins"/>
    <property type="match status" value="1"/>
</dbReference>
<dbReference type="Proteomes" id="UP000238356">
    <property type="component" value="Unassembled WGS sequence"/>
</dbReference>
<dbReference type="PANTHER" id="PTHR38030:SF2">
    <property type="entry name" value="PROTOPORPHYRINOGEN IX DEHYDROGENASE [QUINONE]"/>
    <property type="match status" value="1"/>
</dbReference>
<accession>A0A2S6A2I8</accession>
<dbReference type="Gene3D" id="3.40.50.360">
    <property type="match status" value="1"/>
</dbReference>
<dbReference type="GeneID" id="66719788"/>
<dbReference type="InterPro" id="IPR026816">
    <property type="entry name" value="Flavodoxin_dom"/>
</dbReference>
<proteinExistence type="predicted"/>
<feature type="domain" description="Flavodoxin-like" evidence="1">
    <location>
        <begin position="8"/>
        <end position="184"/>
    </location>
</feature>
<dbReference type="InterPro" id="IPR052200">
    <property type="entry name" value="Protoporphyrinogen_IX_DH"/>
</dbReference>
<dbReference type="GO" id="GO:0070819">
    <property type="term" value="F:menaquinone-dependent protoporphyrinogen oxidase activity"/>
    <property type="evidence" value="ECO:0007669"/>
    <property type="project" value="TreeGrafter"/>
</dbReference>
<dbReference type="GO" id="GO:0009055">
    <property type="term" value="F:electron transfer activity"/>
    <property type="evidence" value="ECO:0007669"/>
    <property type="project" value="InterPro"/>
</dbReference>
<evidence type="ECO:0000259" key="1">
    <source>
        <dbReference type="PROSITE" id="PS50902"/>
    </source>
</evidence>
<name>A0A2S6A2I8_9NOCA</name>
<dbReference type="PROSITE" id="PS00201">
    <property type="entry name" value="FLAVODOXIN"/>
    <property type="match status" value="1"/>
</dbReference>
<dbReference type="InterPro" id="IPR001226">
    <property type="entry name" value="Flavodoxin_CS"/>
</dbReference>
<sequence>MTHETVRIAVVFATAQGSTREIADYIGAALANRGADVEVADVAHAPELSRFDAVILGSAVHNMDVLPEMSGFVRSHRYELAATNVWLFTVGLGPALRGPLGRRMGRIVPPKIAALRDSIHPVGYRAFAGHFENVGVSLKARIIYRLLGGGRFGDLRDWPAIGEWTATIGRILLLPQPAANIAYP</sequence>
<dbReference type="GO" id="GO:0006783">
    <property type="term" value="P:heme biosynthetic process"/>
    <property type="evidence" value="ECO:0007669"/>
    <property type="project" value="TreeGrafter"/>
</dbReference>
<dbReference type="PANTHER" id="PTHR38030">
    <property type="entry name" value="PROTOPORPHYRINOGEN IX DEHYDROGENASE [MENAQUINONE]"/>
    <property type="match status" value="1"/>
</dbReference>
<dbReference type="AlphaFoldDB" id="A0A2S6A2I8"/>
<evidence type="ECO:0000313" key="2">
    <source>
        <dbReference type="EMBL" id="PPJ25863.1"/>
    </source>
</evidence>
<evidence type="ECO:0000313" key="3">
    <source>
        <dbReference type="Proteomes" id="UP000238356"/>
    </source>
</evidence>